<keyword evidence="1" id="KW-0378">Hydrolase</keyword>
<dbReference type="PANTHER" id="PTHR12187:SF11">
    <property type="entry name" value="PHOSPHATIDYLINOSITOL-3,4-BISPHOSPHATE 4-PHOSPHATASE"/>
    <property type="match status" value="1"/>
</dbReference>
<feature type="domain" description="PH" evidence="5">
    <location>
        <begin position="50"/>
        <end position="155"/>
    </location>
</feature>
<evidence type="ECO:0000259" key="5">
    <source>
        <dbReference type="PROSITE" id="PS50003"/>
    </source>
</evidence>
<name>A0AAD7UP20_9STRA</name>
<evidence type="ECO:0000256" key="3">
    <source>
        <dbReference type="SAM" id="Coils"/>
    </source>
</evidence>
<keyword evidence="7" id="KW-1185">Reference proteome</keyword>
<organism evidence="6 7">
    <name type="scientific">Chrysophaeum taylorii</name>
    <dbReference type="NCBI Taxonomy" id="2483200"/>
    <lineage>
        <taxon>Eukaryota</taxon>
        <taxon>Sar</taxon>
        <taxon>Stramenopiles</taxon>
        <taxon>Ochrophyta</taxon>
        <taxon>Pelagophyceae</taxon>
        <taxon>Pelagomonadales</taxon>
        <taxon>Pelagomonadaceae</taxon>
        <taxon>Chrysophaeum</taxon>
    </lineage>
</organism>
<dbReference type="Proteomes" id="UP001230188">
    <property type="component" value="Unassembled WGS sequence"/>
</dbReference>
<dbReference type="PANTHER" id="PTHR12187">
    <property type="entry name" value="AGAP000124-PA"/>
    <property type="match status" value="1"/>
</dbReference>
<reference evidence="6" key="1">
    <citation type="submission" date="2023-01" db="EMBL/GenBank/DDBJ databases">
        <title>Metagenome sequencing of chrysophaentin producing Chrysophaeum taylorii.</title>
        <authorList>
            <person name="Davison J."/>
            <person name="Bewley C."/>
        </authorList>
    </citation>
    <scope>NUCLEOTIDE SEQUENCE</scope>
    <source>
        <strain evidence="6">NIES-1699</strain>
    </source>
</reference>
<gene>
    <name evidence="6" type="ORF">CTAYLR_001106</name>
</gene>
<dbReference type="Pfam" id="PF00169">
    <property type="entry name" value="PH"/>
    <property type="match status" value="1"/>
</dbReference>
<evidence type="ECO:0000313" key="6">
    <source>
        <dbReference type="EMBL" id="KAJ8614253.1"/>
    </source>
</evidence>
<keyword evidence="2" id="KW-0443">Lipid metabolism</keyword>
<accession>A0AAD7UP20</accession>
<dbReference type="InterPro" id="IPR001849">
    <property type="entry name" value="PH_domain"/>
</dbReference>
<dbReference type="GO" id="GO:0005737">
    <property type="term" value="C:cytoplasm"/>
    <property type="evidence" value="ECO:0007669"/>
    <property type="project" value="TreeGrafter"/>
</dbReference>
<sequence>MNVSKYGDWGDEEHHRVYRTHVASSVVGWVVGRRHAPEAPQATKTFTSLDVRLEGMLWKEGSWRKNWKQRFFVLRRDAFRLSYYDAPRSLKLLGEVVLFDASRGGEIKVAIIEPATGQGGGFAVRCAATGRELRLRADSSADRDRWLRAIRLAIDHALKECLRSAESPISRPTAFSSEEEEAVGVHVTLHLTRAPSSGGDDDEKTPPASLIECGSKRWREVARTEVVKAGDSGAFACETGQQRGLDVVRQFSVLLPPPGAWGGGAALIAVYRRVGEGDALRRHARAMIAELSKEKVSRVATDAARQAVVDLGLVAEPKFHRLYRRRRRRRRSRSLDDEEDAKEEEPVATTFGRVLLVGVEAFDGDSSSSSSSSKKKEGWYARQHYQLRSRLGRARYGHVVASEGLRAPTAALPAALVGLVVDERTERAASLADEARRAAERNRTLAAELRRKAREAALVVGEKTRERVDAQNVVAAARAARHVDGVIDQVLPVSGKEVALARRLKTAKLDEEAAIDRLGELDAGASAVETLSAELEAMTAGIESYAGSTLDDVYARARDVLASDDEFASVALSNVHVADARPAILKRSTAKKDRDLQFAPTNLNWHRLAARRSRREKPPRRRATSISFGEACSETSWTGLDPRHTTSTADPPSSSDDEDEEVVVHSTLTFGVTAAHAKGLGFKDGGLSRLVAKLSDAKSSSNDGSEEDLSRLLSTIPGEERRRRVARCLSLQLFGGLDAATVSAVERKARAATPESGSALAAFSRRAILAERVDVVVAQALALAGAHVEAVLGRRDPDVFARAFAFTSAGPGRLLLGVECLLSTLNDELGMLEDLVVAADWLSTLRFRFLEASDDQQRWRVRRADSSGALVVDLRVDDPRVVAEIRRASAAGLPNQNEEDVIGATRIEAVLFSQGINEWQTVANNLGTARLQAEVNAAGRDALSRHVDWAHRVSAELALGDLPRASRSDRAAKHWRALLASVYDAVRDTSTPKNVHLLLATSDLCRALVGSHCICCKSGKDRSAMAVTLEQTRTLASVFGVFDERHVCLLLRRHGVRRVNVLANTGQDKYAFNAMQVQSLPRCYRPPAGTYSGSTAT</sequence>
<dbReference type="AlphaFoldDB" id="A0AAD7UP20"/>
<dbReference type="GO" id="GO:0016316">
    <property type="term" value="F:phosphatidylinositol-3,4-bisphosphate 4-phosphatase activity"/>
    <property type="evidence" value="ECO:0007669"/>
    <property type="project" value="InterPro"/>
</dbReference>
<dbReference type="SUPFAM" id="SSF50729">
    <property type="entry name" value="PH domain-like"/>
    <property type="match status" value="1"/>
</dbReference>
<dbReference type="SMART" id="SM00233">
    <property type="entry name" value="PH"/>
    <property type="match status" value="1"/>
</dbReference>
<feature type="region of interest" description="Disordered" evidence="4">
    <location>
        <begin position="634"/>
        <end position="661"/>
    </location>
</feature>
<dbReference type="InterPro" id="IPR039034">
    <property type="entry name" value="INPP4"/>
</dbReference>
<feature type="coiled-coil region" evidence="3">
    <location>
        <begin position="428"/>
        <end position="455"/>
    </location>
</feature>
<evidence type="ECO:0000313" key="7">
    <source>
        <dbReference type="Proteomes" id="UP001230188"/>
    </source>
</evidence>
<evidence type="ECO:0000256" key="4">
    <source>
        <dbReference type="SAM" id="MobiDB-lite"/>
    </source>
</evidence>
<evidence type="ECO:0000256" key="2">
    <source>
        <dbReference type="ARBA" id="ARBA00023098"/>
    </source>
</evidence>
<protein>
    <recommendedName>
        <fullName evidence="5">PH domain-containing protein</fullName>
    </recommendedName>
</protein>
<dbReference type="EMBL" id="JAQMWT010000009">
    <property type="protein sequence ID" value="KAJ8614253.1"/>
    <property type="molecule type" value="Genomic_DNA"/>
</dbReference>
<dbReference type="Gene3D" id="2.30.29.30">
    <property type="entry name" value="Pleckstrin-homology domain (PH domain)/Phosphotyrosine-binding domain (PTB)"/>
    <property type="match status" value="1"/>
</dbReference>
<dbReference type="PROSITE" id="PS50003">
    <property type="entry name" value="PH_DOMAIN"/>
    <property type="match status" value="1"/>
</dbReference>
<dbReference type="InterPro" id="IPR011993">
    <property type="entry name" value="PH-like_dom_sf"/>
</dbReference>
<comment type="caution">
    <text evidence="6">The sequence shown here is derived from an EMBL/GenBank/DDBJ whole genome shotgun (WGS) entry which is preliminary data.</text>
</comment>
<proteinExistence type="predicted"/>
<keyword evidence="3" id="KW-0175">Coiled coil</keyword>
<evidence type="ECO:0000256" key="1">
    <source>
        <dbReference type="ARBA" id="ARBA00022801"/>
    </source>
</evidence>